<dbReference type="InterPro" id="IPR008266">
    <property type="entry name" value="Tyr_kinase_AS"/>
</dbReference>
<dbReference type="EMBL" id="ML122282">
    <property type="protein sequence ID" value="RPD57227.1"/>
    <property type="molecule type" value="Genomic_DNA"/>
</dbReference>
<dbReference type="Pfam" id="PF17667">
    <property type="entry name" value="Pkinase_fungal"/>
    <property type="match status" value="2"/>
</dbReference>
<evidence type="ECO:0000313" key="4">
    <source>
        <dbReference type="Proteomes" id="UP000313359"/>
    </source>
</evidence>
<proteinExistence type="predicted"/>
<reference evidence="3" key="1">
    <citation type="journal article" date="2018" name="Genome Biol. Evol.">
        <title>Genomics and development of Lentinus tigrinus, a white-rot wood-decaying mushroom with dimorphic fruiting bodies.</title>
        <authorList>
            <person name="Wu B."/>
            <person name="Xu Z."/>
            <person name="Knudson A."/>
            <person name="Carlson A."/>
            <person name="Chen N."/>
            <person name="Kovaka S."/>
            <person name="LaButti K."/>
            <person name="Lipzen A."/>
            <person name="Pennachio C."/>
            <person name="Riley R."/>
            <person name="Schakwitz W."/>
            <person name="Umezawa K."/>
            <person name="Ohm R.A."/>
            <person name="Grigoriev I.V."/>
            <person name="Nagy L.G."/>
            <person name="Gibbons J."/>
            <person name="Hibbett D."/>
        </authorList>
    </citation>
    <scope>NUCLEOTIDE SEQUENCE [LARGE SCALE GENOMIC DNA]</scope>
    <source>
        <strain evidence="3">ALCF2SS1-6</strain>
    </source>
</reference>
<evidence type="ECO:0000259" key="2">
    <source>
        <dbReference type="Pfam" id="PF17667"/>
    </source>
</evidence>
<feature type="compositionally biased region" description="Polar residues" evidence="1">
    <location>
        <begin position="734"/>
        <end position="748"/>
    </location>
</feature>
<sequence length="880" mass="98157">MASRFVEISVAEMASKIPGEDPSSQDRLHFYAPDLAIREEIGAEHEAEKYKTIQTVDNELELYPWLLRSIQTVFDRAGCTQYFVVEHPLHKSSDGKTIVDAGIYLSTPEARAATTLAADELALSEERRSESPYLGRHSWDYVAIPIEMKDPITWHPDRSHISISDSEEGDPALGQLPDYMSNVFNFQHRLFSWAIYVSFDHVRVLYFDRAGAFVSLPFVWTDTSSFLHDFIWKVAHMHKDQLGYDPEAVLLDPARDSDNVEVSRLREAIEHCKLPSKVQHYIKDAFPETHPLYRIRVTSSPPDPEDVLPDDRPKASSTPDAYHRNGDSRRSADPDRLSPVVAGMSHSALSASAGMSVHDASTQIEPSSTPTEPAPVQHRYFLVGRPHVAAESLVGRCTRGFIAFQVTSTAEAGTFCFLKDYWRPLVPGKTRPEHLVYERLRERLDPEDASISIATLVCGGDVAGPRAQMTSVQDALPLDARPAPRVHYHLVTAEIGIPLEEFENFTHLTEILSGAIYTHYKVWEDGDILHRDISPSNIMINAATNQGFLIDWDQSRCRSELNKDTAEPARAGTWQTRSALALRCPWKPYWFVDDAESFVHVFHLLVLRFHECIVPMGNLHDYVYEKYERSEQVNGVTIGGMRKLAEFQKRTPPFEVRGNISLQRVLDKLAELCCASYSTINVDDIIKRYGGTSSAHIPTDTTSDMPLSQRRKIFSLPSSRKVSSPEPVSAPEISATTPGLETETSGSLATPGDILRILQDYKGRDNDKAEDQFQARRSESVAPRVRHITFCSSSIDISIQGGGGSESKSLPVHFAPTLYLSTQYQQPPPPSPPSSSLSGSTTTPMPAGPLTIVASTSQSEGHAKTRKRRRSDALGVDDHD</sequence>
<dbReference type="PROSITE" id="PS00109">
    <property type="entry name" value="PROTEIN_KINASE_TYR"/>
    <property type="match status" value="1"/>
</dbReference>
<dbReference type="GO" id="GO:0004672">
    <property type="term" value="F:protein kinase activity"/>
    <property type="evidence" value="ECO:0007669"/>
    <property type="project" value="InterPro"/>
</dbReference>
<gene>
    <name evidence="3" type="ORF">L227DRAFT_655641</name>
</gene>
<feature type="domain" description="Fungal-type protein kinase" evidence="2">
    <location>
        <begin position="481"/>
        <end position="603"/>
    </location>
</feature>
<dbReference type="PANTHER" id="PTHR38248">
    <property type="entry name" value="FUNK1 6"/>
    <property type="match status" value="1"/>
</dbReference>
<feature type="compositionally biased region" description="Low complexity" evidence="1">
    <location>
        <begin position="834"/>
        <end position="844"/>
    </location>
</feature>
<dbReference type="AlphaFoldDB" id="A0A5C2S1C4"/>
<dbReference type="Proteomes" id="UP000313359">
    <property type="component" value="Unassembled WGS sequence"/>
</dbReference>
<protein>
    <recommendedName>
        <fullName evidence="2">Fungal-type protein kinase domain-containing protein</fullName>
    </recommendedName>
</protein>
<evidence type="ECO:0000313" key="3">
    <source>
        <dbReference type="EMBL" id="RPD57227.1"/>
    </source>
</evidence>
<evidence type="ECO:0000256" key="1">
    <source>
        <dbReference type="SAM" id="MobiDB-lite"/>
    </source>
</evidence>
<feature type="compositionally biased region" description="Basic and acidic residues" evidence="1">
    <location>
        <begin position="321"/>
        <end position="336"/>
    </location>
</feature>
<dbReference type="InterPro" id="IPR011009">
    <property type="entry name" value="Kinase-like_dom_sf"/>
</dbReference>
<feature type="domain" description="Fungal-type protein kinase" evidence="2">
    <location>
        <begin position="167"/>
        <end position="250"/>
    </location>
</feature>
<accession>A0A5C2S1C4</accession>
<dbReference type="OrthoDB" id="2754125at2759"/>
<name>A0A5C2S1C4_9APHY</name>
<organism evidence="3 4">
    <name type="scientific">Lentinus tigrinus ALCF2SS1-6</name>
    <dbReference type="NCBI Taxonomy" id="1328759"/>
    <lineage>
        <taxon>Eukaryota</taxon>
        <taxon>Fungi</taxon>
        <taxon>Dikarya</taxon>
        <taxon>Basidiomycota</taxon>
        <taxon>Agaricomycotina</taxon>
        <taxon>Agaricomycetes</taxon>
        <taxon>Polyporales</taxon>
        <taxon>Polyporaceae</taxon>
        <taxon>Lentinus</taxon>
    </lineage>
</organism>
<dbReference type="PANTHER" id="PTHR38248:SF2">
    <property type="entry name" value="FUNK1 11"/>
    <property type="match status" value="1"/>
</dbReference>
<feature type="region of interest" description="Disordered" evidence="1">
    <location>
        <begin position="293"/>
        <end position="373"/>
    </location>
</feature>
<dbReference type="STRING" id="1328759.A0A5C2S1C4"/>
<feature type="compositionally biased region" description="Polar residues" evidence="1">
    <location>
        <begin position="359"/>
        <end position="371"/>
    </location>
</feature>
<dbReference type="Gene3D" id="1.10.510.10">
    <property type="entry name" value="Transferase(Phosphotransferase) domain 1"/>
    <property type="match status" value="1"/>
</dbReference>
<dbReference type="SUPFAM" id="SSF56112">
    <property type="entry name" value="Protein kinase-like (PK-like)"/>
    <property type="match status" value="1"/>
</dbReference>
<feature type="region of interest" description="Disordered" evidence="1">
    <location>
        <begin position="822"/>
        <end position="880"/>
    </location>
</feature>
<keyword evidence="4" id="KW-1185">Reference proteome</keyword>
<feature type="region of interest" description="Disordered" evidence="1">
    <location>
        <begin position="716"/>
        <end position="748"/>
    </location>
</feature>
<dbReference type="InterPro" id="IPR040976">
    <property type="entry name" value="Pkinase_fungal"/>
</dbReference>